<dbReference type="HOGENOM" id="CLU_1465043_0_0_2"/>
<name>B9LVT3_HALLT</name>
<accession>B9LVT3</accession>
<dbReference type="RefSeq" id="WP_012659167.1">
    <property type="nucleotide sequence ID" value="NC_012028.1"/>
</dbReference>
<dbReference type="AlphaFoldDB" id="B9LVT3"/>
<dbReference type="eggNOG" id="arCOG12994">
    <property type="taxonomic scope" value="Archaea"/>
</dbReference>
<evidence type="ECO:0000313" key="2">
    <source>
        <dbReference type="Proteomes" id="UP000000740"/>
    </source>
</evidence>
<dbReference type="KEGG" id="hla:Hlac_2752"/>
<dbReference type="EMBL" id="CP001366">
    <property type="protein sequence ID" value="ACM58323.1"/>
    <property type="molecule type" value="Genomic_DNA"/>
</dbReference>
<protein>
    <submittedName>
        <fullName evidence="1">Uncharacterized protein</fullName>
    </submittedName>
</protein>
<proteinExistence type="predicted"/>
<sequence length="184" mass="20742">MTEFHDADSIGTDSDTHILPSDPDIHSHEHQEVDRRQLLCIDGLTAYEVFLECQSEDCSEEASLILAEGDFPDSPEEVDDLMYDVYQWFRKNAATLVPYKMDASLYIATHVLIAGEEDSRSLLRSRIALFLAADEGYQDGDHSRLPKKKGELLHTVKQQTRDAIQALGSGQNPALNQLYREMGE</sequence>
<keyword evidence="2" id="KW-1185">Reference proteome</keyword>
<gene>
    <name evidence="1" type="ordered locus">Hlac_2752</name>
</gene>
<organism evidence="1 2">
    <name type="scientific">Halorubrum lacusprofundi (strain ATCC 49239 / DSM 5036 / JCM 8891 / ACAM 34)</name>
    <dbReference type="NCBI Taxonomy" id="416348"/>
    <lineage>
        <taxon>Archaea</taxon>
        <taxon>Methanobacteriati</taxon>
        <taxon>Methanobacteriota</taxon>
        <taxon>Stenosarchaea group</taxon>
        <taxon>Halobacteria</taxon>
        <taxon>Halobacteriales</taxon>
        <taxon>Haloferacaceae</taxon>
        <taxon>Halorubrum</taxon>
    </lineage>
</organism>
<dbReference type="GeneID" id="7399161"/>
<reference evidence="1 2" key="1">
    <citation type="journal article" date="2016" name="Stand. Genomic Sci.">
        <title>Complete genome sequence of the Antarctic Halorubrum lacusprofundi type strain ACAM 34.</title>
        <authorList>
            <person name="Anderson I.J."/>
            <person name="DasSarma P."/>
            <person name="Lucas S."/>
            <person name="Copeland A."/>
            <person name="Lapidus A."/>
            <person name="Del Rio T.G."/>
            <person name="Tice H."/>
            <person name="Dalin E."/>
            <person name="Bruce D.C."/>
            <person name="Goodwin L."/>
            <person name="Pitluck S."/>
            <person name="Sims D."/>
            <person name="Brettin T.S."/>
            <person name="Detter J.C."/>
            <person name="Han C.S."/>
            <person name="Larimer F."/>
            <person name="Hauser L."/>
            <person name="Land M."/>
            <person name="Ivanova N."/>
            <person name="Richardson P."/>
            <person name="Cavicchioli R."/>
            <person name="DasSarma S."/>
            <person name="Woese C.R."/>
            <person name="Kyrpides N.C."/>
        </authorList>
    </citation>
    <scope>NUCLEOTIDE SEQUENCE [LARGE SCALE GENOMIC DNA]</scope>
    <source>
        <strain evidence="2">ATCC 49239 / DSM 5036 / JCM 8891 / ACAM 34</strain>
    </source>
</reference>
<evidence type="ECO:0000313" key="1">
    <source>
        <dbReference type="EMBL" id="ACM58323.1"/>
    </source>
</evidence>
<dbReference type="Proteomes" id="UP000000740">
    <property type="component" value="Chromosome 2"/>
</dbReference>